<evidence type="ECO:0000313" key="2">
    <source>
        <dbReference type="Proteomes" id="UP001457282"/>
    </source>
</evidence>
<organism evidence="1 2">
    <name type="scientific">Rubus argutus</name>
    <name type="common">Southern blackberry</name>
    <dbReference type="NCBI Taxonomy" id="59490"/>
    <lineage>
        <taxon>Eukaryota</taxon>
        <taxon>Viridiplantae</taxon>
        <taxon>Streptophyta</taxon>
        <taxon>Embryophyta</taxon>
        <taxon>Tracheophyta</taxon>
        <taxon>Spermatophyta</taxon>
        <taxon>Magnoliopsida</taxon>
        <taxon>eudicotyledons</taxon>
        <taxon>Gunneridae</taxon>
        <taxon>Pentapetalae</taxon>
        <taxon>rosids</taxon>
        <taxon>fabids</taxon>
        <taxon>Rosales</taxon>
        <taxon>Rosaceae</taxon>
        <taxon>Rosoideae</taxon>
        <taxon>Rosoideae incertae sedis</taxon>
        <taxon>Rubus</taxon>
    </lineage>
</organism>
<evidence type="ECO:0000313" key="1">
    <source>
        <dbReference type="EMBL" id="KAK9911706.1"/>
    </source>
</evidence>
<protein>
    <submittedName>
        <fullName evidence="1">Uncharacterized protein</fullName>
    </submittedName>
</protein>
<gene>
    <name evidence="1" type="ORF">M0R45_035601</name>
</gene>
<name>A0AAW1VXF4_RUBAR</name>
<dbReference type="AlphaFoldDB" id="A0AAW1VXF4"/>
<reference evidence="1 2" key="1">
    <citation type="journal article" date="2023" name="G3 (Bethesda)">
        <title>A chromosome-length genome assembly and annotation of blackberry (Rubus argutus, cv. 'Hillquist').</title>
        <authorList>
            <person name="Bruna T."/>
            <person name="Aryal R."/>
            <person name="Dudchenko O."/>
            <person name="Sargent D.J."/>
            <person name="Mead D."/>
            <person name="Buti M."/>
            <person name="Cavallini A."/>
            <person name="Hytonen T."/>
            <person name="Andres J."/>
            <person name="Pham M."/>
            <person name="Weisz D."/>
            <person name="Mascagni F."/>
            <person name="Usai G."/>
            <person name="Natali L."/>
            <person name="Bassil N."/>
            <person name="Fernandez G.E."/>
            <person name="Lomsadze A."/>
            <person name="Armour M."/>
            <person name="Olukolu B."/>
            <person name="Poorten T."/>
            <person name="Britton C."/>
            <person name="Davik J."/>
            <person name="Ashrafi H."/>
            <person name="Aiden E.L."/>
            <person name="Borodovsky M."/>
            <person name="Worthington M."/>
        </authorList>
    </citation>
    <scope>NUCLEOTIDE SEQUENCE [LARGE SCALE GENOMIC DNA]</scope>
    <source>
        <strain evidence="1">PI 553951</strain>
    </source>
</reference>
<accession>A0AAW1VXF4</accession>
<comment type="caution">
    <text evidence="1">The sequence shown here is derived from an EMBL/GenBank/DDBJ whole genome shotgun (WGS) entry which is preliminary data.</text>
</comment>
<proteinExistence type="predicted"/>
<dbReference type="EMBL" id="JBEDUW010000007">
    <property type="protein sequence ID" value="KAK9911706.1"/>
    <property type="molecule type" value="Genomic_DNA"/>
</dbReference>
<keyword evidence="2" id="KW-1185">Reference proteome</keyword>
<sequence length="222" mass="24739">MGTKGAAARFGLGMAAAISRVLKQQKQQQHHHHKDMMIFMKVSIVSPFLIRKSSTTTSTASFSSKLELKDVSRGLTRGLLSSWWWWPAETKGWWLKDTHIFCENFIVSPLLSALMTGVRFPAAGTKVLAWSLYEKGVHCFDATTPEQGWTKSSSYLGAFLPFVLGTSPCFVEHQDQNGGNNYFLMLVLDGKEDTHIQIQGFLMSHAGDTLQPLHKPLPLLEG</sequence>
<dbReference type="Proteomes" id="UP001457282">
    <property type="component" value="Unassembled WGS sequence"/>
</dbReference>